<evidence type="ECO:0000256" key="1">
    <source>
        <dbReference type="ARBA" id="ARBA00001947"/>
    </source>
</evidence>
<dbReference type="EC" id="3.5.4.5" evidence="4"/>
<keyword evidence="6 11" id="KW-0378">Hydrolase</keyword>
<evidence type="ECO:0000256" key="2">
    <source>
        <dbReference type="ARBA" id="ARBA00003949"/>
    </source>
</evidence>
<evidence type="ECO:0000313" key="11">
    <source>
        <dbReference type="EMBL" id="VAW29054.1"/>
    </source>
</evidence>
<dbReference type="InterPro" id="IPR016192">
    <property type="entry name" value="APOBEC/CMP_deaminase_Zn-bd"/>
</dbReference>
<dbReference type="GO" id="GO:0008270">
    <property type="term" value="F:zinc ion binding"/>
    <property type="evidence" value="ECO:0007669"/>
    <property type="project" value="InterPro"/>
</dbReference>
<dbReference type="AlphaFoldDB" id="A0A3B0VAZ1"/>
<sequence length="163" mass="18015">MHTREIKIKITAYSGTSELPEEEQKLLQQAVKSVSQSYAPYSEFHVGAAVLLDNGEVVCGSNQENAAYPSGLCAERVALFYANSKYPGVKVKILAIAARADHFHIDKPISPCGTCRQVIAETENRQQSKIKIIMQGESGPVNMTEGIENLLPLTFYEEKLKKK</sequence>
<dbReference type="GO" id="GO:0072527">
    <property type="term" value="P:pyrimidine-containing compound metabolic process"/>
    <property type="evidence" value="ECO:0007669"/>
    <property type="project" value="UniProtKB-ARBA"/>
</dbReference>
<dbReference type="GO" id="GO:0005829">
    <property type="term" value="C:cytosol"/>
    <property type="evidence" value="ECO:0007669"/>
    <property type="project" value="TreeGrafter"/>
</dbReference>
<evidence type="ECO:0000259" key="10">
    <source>
        <dbReference type="PROSITE" id="PS51747"/>
    </source>
</evidence>
<protein>
    <recommendedName>
        <fullName evidence="4">cytidine deaminase</fullName>
        <ecNumber evidence="4">3.5.4.5</ecNumber>
    </recommendedName>
    <alternativeName>
        <fullName evidence="8">Cytidine aminohydrolase</fullName>
    </alternativeName>
</protein>
<comment type="similarity">
    <text evidence="3">Belongs to the cytidine and deoxycytidylate deaminase family.</text>
</comment>
<dbReference type="InterPro" id="IPR016193">
    <property type="entry name" value="Cytidine_deaminase-like"/>
</dbReference>
<evidence type="ECO:0000256" key="6">
    <source>
        <dbReference type="ARBA" id="ARBA00022801"/>
    </source>
</evidence>
<dbReference type="Gene3D" id="3.40.140.10">
    <property type="entry name" value="Cytidine Deaminase, domain 2"/>
    <property type="match status" value="1"/>
</dbReference>
<dbReference type="SUPFAM" id="SSF53927">
    <property type="entry name" value="Cytidine deaminase-like"/>
    <property type="match status" value="1"/>
</dbReference>
<keyword evidence="5" id="KW-0479">Metal-binding</keyword>
<dbReference type="Pfam" id="PF00383">
    <property type="entry name" value="dCMP_cyt_deam_1"/>
    <property type="match status" value="1"/>
</dbReference>
<dbReference type="EMBL" id="UOET01000314">
    <property type="protein sequence ID" value="VAW29054.1"/>
    <property type="molecule type" value="Genomic_DNA"/>
</dbReference>
<comment type="function">
    <text evidence="2">This enzyme scavenges exogenous and endogenous cytidine and 2'-deoxycytidine for UMP synthesis.</text>
</comment>
<dbReference type="PROSITE" id="PS00903">
    <property type="entry name" value="CYT_DCMP_DEAMINASES_1"/>
    <property type="match status" value="1"/>
</dbReference>
<dbReference type="InterPro" id="IPR002125">
    <property type="entry name" value="CMP_dCMP_dom"/>
</dbReference>
<evidence type="ECO:0000256" key="8">
    <source>
        <dbReference type="ARBA" id="ARBA00032005"/>
    </source>
</evidence>
<dbReference type="InterPro" id="IPR006262">
    <property type="entry name" value="Cyt_deam_tetra"/>
</dbReference>
<evidence type="ECO:0000256" key="9">
    <source>
        <dbReference type="ARBA" id="ARBA00049558"/>
    </source>
</evidence>
<dbReference type="InterPro" id="IPR050202">
    <property type="entry name" value="Cyt/Deoxycyt_deaminase"/>
</dbReference>
<organism evidence="11">
    <name type="scientific">hydrothermal vent metagenome</name>
    <dbReference type="NCBI Taxonomy" id="652676"/>
    <lineage>
        <taxon>unclassified sequences</taxon>
        <taxon>metagenomes</taxon>
        <taxon>ecological metagenomes</taxon>
    </lineage>
</organism>
<comment type="catalytic activity">
    <reaction evidence="9">
        <text>cytidine + H2O + H(+) = uridine + NH4(+)</text>
        <dbReference type="Rhea" id="RHEA:16069"/>
        <dbReference type="ChEBI" id="CHEBI:15377"/>
        <dbReference type="ChEBI" id="CHEBI:15378"/>
        <dbReference type="ChEBI" id="CHEBI:16704"/>
        <dbReference type="ChEBI" id="CHEBI:17562"/>
        <dbReference type="ChEBI" id="CHEBI:28938"/>
        <dbReference type="EC" id="3.5.4.5"/>
    </reaction>
</comment>
<keyword evidence="7" id="KW-0862">Zinc</keyword>
<dbReference type="PANTHER" id="PTHR11644:SF2">
    <property type="entry name" value="CYTIDINE DEAMINASE"/>
    <property type="match status" value="1"/>
</dbReference>
<name>A0A3B0VAZ1_9ZZZZ</name>
<accession>A0A3B0VAZ1</accession>
<reference evidence="11" key="1">
    <citation type="submission" date="2018-06" db="EMBL/GenBank/DDBJ databases">
        <authorList>
            <person name="Zhirakovskaya E."/>
        </authorList>
    </citation>
    <scope>NUCLEOTIDE SEQUENCE</scope>
</reference>
<dbReference type="NCBIfam" id="NF004064">
    <property type="entry name" value="PRK05578.1"/>
    <property type="match status" value="1"/>
</dbReference>
<feature type="domain" description="CMP/dCMP-type deaminase" evidence="10">
    <location>
        <begin position="21"/>
        <end position="158"/>
    </location>
</feature>
<dbReference type="CDD" id="cd01283">
    <property type="entry name" value="cytidine_deaminase"/>
    <property type="match status" value="1"/>
</dbReference>
<dbReference type="PANTHER" id="PTHR11644">
    <property type="entry name" value="CYTIDINE DEAMINASE"/>
    <property type="match status" value="1"/>
</dbReference>
<dbReference type="GO" id="GO:0004126">
    <property type="term" value="F:cytidine deaminase activity"/>
    <property type="evidence" value="ECO:0007669"/>
    <property type="project" value="UniProtKB-EC"/>
</dbReference>
<proteinExistence type="inferred from homology"/>
<evidence type="ECO:0000256" key="7">
    <source>
        <dbReference type="ARBA" id="ARBA00022833"/>
    </source>
</evidence>
<dbReference type="NCBIfam" id="TIGR01354">
    <property type="entry name" value="cyt_deam_tetra"/>
    <property type="match status" value="1"/>
</dbReference>
<dbReference type="PROSITE" id="PS51747">
    <property type="entry name" value="CYT_DCMP_DEAMINASES_2"/>
    <property type="match status" value="1"/>
</dbReference>
<comment type="cofactor">
    <cofactor evidence="1">
        <name>Zn(2+)</name>
        <dbReference type="ChEBI" id="CHEBI:29105"/>
    </cofactor>
</comment>
<gene>
    <name evidence="11" type="ORF">MNBD_BACTEROID07-479</name>
</gene>
<evidence type="ECO:0000256" key="3">
    <source>
        <dbReference type="ARBA" id="ARBA00006576"/>
    </source>
</evidence>
<evidence type="ECO:0000256" key="5">
    <source>
        <dbReference type="ARBA" id="ARBA00022723"/>
    </source>
</evidence>
<evidence type="ECO:0000256" key="4">
    <source>
        <dbReference type="ARBA" id="ARBA00012783"/>
    </source>
</evidence>
<dbReference type="GO" id="GO:0042802">
    <property type="term" value="F:identical protein binding"/>
    <property type="evidence" value="ECO:0007669"/>
    <property type="project" value="UniProtKB-ARBA"/>
</dbReference>
<dbReference type="GO" id="GO:0055086">
    <property type="term" value="P:nucleobase-containing small molecule metabolic process"/>
    <property type="evidence" value="ECO:0007669"/>
    <property type="project" value="UniProtKB-ARBA"/>
</dbReference>